<evidence type="ECO:0000313" key="8">
    <source>
        <dbReference type="EMBL" id="CAF0977454.1"/>
    </source>
</evidence>
<evidence type="ECO:0000256" key="5">
    <source>
        <dbReference type="ARBA" id="ARBA00023319"/>
    </source>
</evidence>
<evidence type="ECO:0000256" key="3">
    <source>
        <dbReference type="ARBA" id="ARBA00023157"/>
    </source>
</evidence>
<proteinExistence type="predicted"/>
<dbReference type="SUPFAM" id="SSF48726">
    <property type="entry name" value="Immunoglobulin"/>
    <property type="match status" value="2"/>
</dbReference>
<accession>A0A814F348</accession>
<dbReference type="OrthoDB" id="6159398at2759"/>
<keyword evidence="4" id="KW-0325">Glycoprotein</keyword>
<evidence type="ECO:0000256" key="6">
    <source>
        <dbReference type="SAM" id="MobiDB-lite"/>
    </source>
</evidence>
<dbReference type="Proteomes" id="UP000663877">
    <property type="component" value="Unassembled WGS sequence"/>
</dbReference>
<dbReference type="EMBL" id="CAJNOM010000330">
    <property type="protein sequence ID" value="CAF1364348.1"/>
    <property type="molecule type" value="Genomic_DNA"/>
</dbReference>
<dbReference type="InterPro" id="IPR007110">
    <property type="entry name" value="Ig-like_dom"/>
</dbReference>
<dbReference type="PANTHER" id="PTHR11640:SF167">
    <property type="entry name" value="SIGNAL-REGULATORY PROTEIN BETA-1-LIKE"/>
    <property type="match status" value="1"/>
</dbReference>
<dbReference type="InterPro" id="IPR051275">
    <property type="entry name" value="Cell_adhesion_signaling"/>
</dbReference>
<evidence type="ECO:0000313" key="9">
    <source>
        <dbReference type="EMBL" id="CAF1364348.1"/>
    </source>
</evidence>
<feature type="region of interest" description="Disordered" evidence="6">
    <location>
        <begin position="81"/>
        <end position="102"/>
    </location>
</feature>
<dbReference type="SMART" id="SM00409">
    <property type="entry name" value="IG"/>
    <property type="match status" value="2"/>
</dbReference>
<dbReference type="InterPro" id="IPR003599">
    <property type="entry name" value="Ig_sub"/>
</dbReference>
<keyword evidence="5" id="KW-0393">Immunoglobulin domain</keyword>
<reference evidence="8" key="1">
    <citation type="submission" date="2021-02" db="EMBL/GenBank/DDBJ databases">
        <authorList>
            <person name="Nowell W R."/>
        </authorList>
    </citation>
    <scope>NUCLEOTIDE SEQUENCE</scope>
</reference>
<evidence type="ECO:0000256" key="4">
    <source>
        <dbReference type="ARBA" id="ARBA00023180"/>
    </source>
</evidence>
<dbReference type="EMBL" id="CAJNOI010000062">
    <property type="protein sequence ID" value="CAF0977454.1"/>
    <property type="molecule type" value="Genomic_DNA"/>
</dbReference>
<keyword evidence="3" id="KW-1015">Disulfide bond</keyword>
<keyword evidence="10" id="KW-1185">Reference proteome</keyword>
<evidence type="ECO:0000256" key="1">
    <source>
        <dbReference type="ARBA" id="ARBA00004479"/>
    </source>
</evidence>
<sequence length="613" mass="70261">MKFCGCLTVEKESRDENSKKKYVKRYFLKRDLSSNNNNGSTMSIKSQKERTKSNTKTEIVSNIKKHTSTNQSSLESIDKVVRSDNRHDTSKRRSVTFANDSETEQRKFLRLNQVKRGSIDELQFHENKRAKSSPNVNNFVTKMNTSYETTTGDELDTSQQKKSVIRRRKRSKSPRKQLPSELLDAIKFDLVESGGLDDNQLKIIPYENIKTSSQPMRISISSYSSRQQTRRRRCSSPFNRAVVHSASTHVLHYPAQPSIVCIAQVKSTKASSITIKTANLTADIGQVHTLNVQQDERVRLECTLTSKQDAEEAMWMRIRPPYNPDVLTYRDNVVYAPNRIELEQHRLSSSMTTNGTYVDTYFLTLTILHPTIDDEGRYICSKHRTIFAEYDLFIIIPPQFTDDQNFIQQRSIIEGSNLQLSCSAHGRPQPSITWFYRTNNDKHIVLGDGADCLDKTCEMNWINFTRDNPTLIECIADNKKSSRISKVFNIDVLYPPTIKTNVRTLIGSKNIEVFIECLSIANPPPSIIWFDDNRQEIADHRLYTIKYENQSSILSFLISLAENSKVNYYCQSNNSIGIIEKLINISDFIQFESKSTTIRLPTASLSNKSKSSK</sequence>
<evidence type="ECO:0000313" key="11">
    <source>
        <dbReference type="Proteomes" id="UP000663877"/>
    </source>
</evidence>
<keyword evidence="2" id="KW-0472">Membrane</keyword>
<dbReference type="AlphaFoldDB" id="A0A814F348"/>
<evidence type="ECO:0000256" key="2">
    <source>
        <dbReference type="ARBA" id="ARBA00023136"/>
    </source>
</evidence>
<dbReference type="GO" id="GO:0005911">
    <property type="term" value="C:cell-cell junction"/>
    <property type="evidence" value="ECO:0007669"/>
    <property type="project" value="TreeGrafter"/>
</dbReference>
<name>A0A814F348_9BILA</name>
<dbReference type="InterPro" id="IPR036179">
    <property type="entry name" value="Ig-like_dom_sf"/>
</dbReference>
<comment type="caution">
    <text evidence="8">The sequence shown here is derived from an EMBL/GenBank/DDBJ whole genome shotgun (WGS) entry which is preliminary data.</text>
</comment>
<dbReference type="GO" id="GO:0098609">
    <property type="term" value="P:cell-cell adhesion"/>
    <property type="evidence" value="ECO:0007669"/>
    <property type="project" value="TreeGrafter"/>
</dbReference>
<feature type="region of interest" description="Disordered" evidence="6">
    <location>
        <begin position="30"/>
        <end position="62"/>
    </location>
</feature>
<dbReference type="GO" id="GO:0005886">
    <property type="term" value="C:plasma membrane"/>
    <property type="evidence" value="ECO:0007669"/>
    <property type="project" value="TreeGrafter"/>
</dbReference>
<dbReference type="Proteomes" id="UP000663832">
    <property type="component" value="Unassembled WGS sequence"/>
</dbReference>
<feature type="compositionally biased region" description="Basic residues" evidence="6">
    <location>
        <begin position="163"/>
        <end position="175"/>
    </location>
</feature>
<feature type="compositionally biased region" description="Polar residues" evidence="6">
    <location>
        <begin position="33"/>
        <end position="45"/>
    </location>
</feature>
<evidence type="ECO:0000259" key="7">
    <source>
        <dbReference type="PROSITE" id="PS50835"/>
    </source>
</evidence>
<evidence type="ECO:0000313" key="10">
    <source>
        <dbReference type="Proteomes" id="UP000663832"/>
    </source>
</evidence>
<gene>
    <name evidence="8" type="ORF">BJG266_LOCUS14679</name>
    <name evidence="9" type="ORF">QVE165_LOCUS34735</name>
</gene>
<protein>
    <recommendedName>
        <fullName evidence="7">Ig-like domain-containing protein</fullName>
    </recommendedName>
</protein>
<feature type="domain" description="Ig-like" evidence="7">
    <location>
        <begin position="257"/>
        <end position="380"/>
    </location>
</feature>
<dbReference type="PROSITE" id="PS50835">
    <property type="entry name" value="IG_LIKE"/>
    <property type="match status" value="3"/>
</dbReference>
<feature type="domain" description="Ig-like" evidence="7">
    <location>
        <begin position="496"/>
        <end position="586"/>
    </location>
</feature>
<comment type="subcellular location">
    <subcellularLocation>
        <location evidence="1">Membrane</location>
        <topology evidence="1">Single-pass type I membrane protein</topology>
    </subcellularLocation>
</comment>
<dbReference type="Gene3D" id="2.60.40.10">
    <property type="entry name" value="Immunoglobulins"/>
    <property type="match status" value="3"/>
</dbReference>
<feature type="domain" description="Ig-like" evidence="7">
    <location>
        <begin position="398"/>
        <end position="485"/>
    </location>
</feature>
<feature type="region of interest" description="Disordered" evidence="6">
    <location>
        <begin position="148"/>
        <end position="178"/>
    </location>
</feature>
<organism evidence="8 11">
    <name type="scientific">Adineta steineri</name>
    <dbReference type="NCBI Taxonomy" id="433720"/>
    <lineage>
        <taxon>Eukaryota</taxon>
        <taxon>Metazoa</taxon>
        <taxon>Spiralia</taxon>
        <taxon>Gnathifera</taxon>
        <taxon>Rotifera</taxon>
        <taxon>Eurotatoria</taxon>
        <taxon>Bdelloidea</taxon>
        <taxon>Adinetida</taxon>
        <taxon>Adinetidae</taxon>
        <taxon>Adineta</taxon>
    </lineage>
</organism>
<dbReference type="GO" id="GO:0050839">
    <property type="term" value="F:cell adhesion molecule binding"/>
    <property type="evidence" value="ECO:0007669"/>
    <property type="project" value="TreeGrafter"/>
</dbReference>
<dbReference type="PANTHER" id="PTHR11640">
    <property type="entry name" value="NEPHRIN"/>
    <property type="match status" value="1"/>
</dbReference>
<dbReference type="InterPro" id="IPR013783">
    <property type="entry name" value="Ig-like_fold"/>
</dbReference>